<name>A0A069CW26_WEIOS</name>
<dbReference type="InterPro" id="IPR000380">
    <property type="entry name" value="Topo_IA"/>
</dbReference>
<dbReference type="SMART" id="SM00493">
    <property type="entry name" value="TOPRIM"/>
    <property type="match status" value="1"/>
</dbReference>
<gene>
    <name evidence="2" type="ORF">WOSG25_110700</name>
</gene>
<dbReference type="InterPro" id="IPR006171">
    <property type="entry name" value="TOPRIM_dom"/>
</dbReference>
<proteinExistence type="predicted"/>
<dbReference type="GO" id="GO:0003917">
    <property type="term" value="F:DNA topoisomerase type I (single strand cut, ATP-independent) activity"/>
    <property type="evidence" value="ECO:0007669"/>
    <property type="project" value="InterPro"/>
</dbReference>
<dbReference type="RefSeq" id="WP_340147924.1">
    <property type="nucleotide sequence ID" value="NZ_DF820494.1"/>
</dbReference>
<evidence type="ECO:0000313" key="3">
    <source>
        <dbReference type="Proteomes" id="UP000030643"/>
    </source>
</evidence>
<evidence type="ECO:0000313" key="2">
    <source>
        <dbReference type="EMBL" id="GAK31592.1"/>
    </source>
</evidence>
<dbReference type="Gene3D" id="3.40.50.140">
    <property type="match status" value="1"/>
</dbReference>
<dbReference type="PANTHER" id="PTHR11390">
    <property type="entry name" value="PROKARYOTIC DNA TOPOISOMERASE"/>
    <property type="match status" value="1"/>
</dbReference>
<accession>A0A069CW26</accession>
<dbReference type="PANTHER" id="PTHR11390:SF21">
    <property type="entry name" value="DNA TOPOISOMERASE 3-ALPHA"/>
    <property type="match status" value="1"/>
</dbReference>
<dbReference type="GO" id="GO:0003677">
    <property type="term" value="F:DNA binding"/>
    <property type="evidence" value="ECO:0007669"/>
    <property type="project" value="InterPro"/>
</dbReference>
<dbReference type="AlphaFoldDB" id="A0A069CW26"/>
<dbReference type="EMBL" id="DF820494">
    <property type="protein sequence ID" value="GAK31592.1"/>
    <property type="molecule type" value="Genomic_DNA"/>
</dbReference>
<evidence type="ECO:0000259" key="1">
    <source>
        <dbReference type="PROSITE" id="PS50880"/>
    </source>
</evidence>
<dbReference type="InterPro" id="IPR034144">
    <property type="entry name" value="TOPRIM_TopoIII"/>
</dbReference>
<reference evidence="3" key="1">
    <citation type="journal article" date="2014" name="Genome Announc.">
        <title>Draft genome sequence of Weissella oryzae SG25T, isolated from fermented rice grains.</title>
        <authorList>
            <person name="Tanizawa Y."/>
            <person name="Fujisawa T."/>
            <person name="Mochizuki T."/>
            <person name="Kaminuma E."/>
            <person name="Suzuki Y."/>
            <person name="Nakamura Y."/>
            <person name="Tohno M."/>
        </authorList>
    </citation>
    <scope>NUCLEOTIDE SEQUENCE [LARGE SCALE GENOMIC DNA]</scope>
    <source>
        <strain evidence="3">DSM 25784 / JCM 18191 / LMG 30913 / SG25</strain>
    </source>
</reference>
<dbReference type="PROSITE" id="PS50880">
    <property type="entry name" value="TOPRIM"/>
    <property type="match status" value="1"/>
</dbReference>
<sequence length="176" mass="20168">MLNVILAEKPNQAAAYADSFSKFERKNGYFEVQDQVYEGQTIITYGFGHLVELASPEMYSDKYQKWDLNNLPIIPDKFKFVVSKDKKAQFKIVSDWLKKADQIIIATDSDREGENIAWSIIKLSGADVDHKIVKRLWVNSLEKVALPYKKALKNLKMVMLTTTHSLKLKRVNTVIG</sequence>
<organism evidence="2 3">
    <name type="scientific">Weissella oryzae (strain DSM 25784 / JCM 18191 / LMG 30913 / SG25)</name>
    <dbReference type="NCBI Taxonomy" id="1329250"/>
    <lineage>
        <taxon>Bacteria</taxon>
        <taxon>Bacillati</taxon>
        <taxon>Bacillota</taxon>
        <taxon>Bacilli</taxon>
        <taxon>Lactobacillales</taxon>
        <taxon>Lactobacillaceae</taxon>
        <taxon>Weissella</taxon>
    </lineage>
</organism>
<keyword evidence="3" id="KW-1185">Reference proteome</keyword>
<dbReference type="InterPro" id="IPR023405">
    <property type="entry name" value="Topo_IA_core_domain"/>
</dbReference>
<dbReference type="GO" id="GO:0043597">
    <property type="term" value="C:cytoplasmic replication fork"/>
    <property type="evidence" value="ECO:0007669"/>
    <property type="project" value="TreeGrafter"/>
</dbReference>
<dbReference type="STRING" id="1329250.WOSG25_110700"/>
<dbReference type="SUPFAM" id="SSF56712">
    <property type="entry name" value="Prokaryotic type I DNA topoisomerase"/>
    <property type="match status" value="1"/>
</dbReference>
<dbReference type="eggNOG" id="COG0550">
    <property type="taxonomic scope" value="Bacteria"/>
</dbReference>
<feature type="domain" description="Toprim" evidence="1">
    <location>
        <begin position="1"/>
        <end position="142"/>
    </location>
</feature>
<dbReference type="GO" id="GO:0006281">
    <property type="term" value="P:DNA repair"/>
    <property type="evidence" value="ECO:0007669"/>
    <property type="project" value="TreeGrafter"/>
</dbReference>
<dbReference type="Pfam" id="PF01751">
    <property type="entry name" value="Toprim"/>
    <property type="match status" value="1"/>
</dbReference>
<dbReference type="CDD" id="cd03362">
    <property type="entry name" value="TOPRIM_TopoIA_TopoIII"/>
    <property type="match status" value="1"/>
</dbReference>
<dbReference type="Proteomes" id="UP000030643">
    <property type="component" value="Unassembled WGS sequence"/>
</dbReference>
<protein>
    <submittedName>
        <fullName evidence="2">Toprim domain protein</fullName>
    </submittedName>
</protein>
<dbReference type="GO" id="GO:0006265">
    <property type="term" value="P:DNA topological change"/>
    <property type="evidence" value="ECO:0007669"/>
    <property type="project" value="InterPro"/>
</dbReference>
<dbReference type="GO" id="GO:0006310">
    <property type="term" value="P:DNA recombination"/>
    <property type="evidence" value="ECO:0007669"/>
    <property type="project" value="TreeGrafter"/>
</dbReference>